<protein>
    <submittedName>
        <fullName evidence="2">8-oxo-dGTP diphosphatase</fullName>
    </submittedName>
</protein>
<dbReference type="RefSeq" id="WP_109743023.1">
    <property type="nucleotide sequence ID" value="NZ_QGGO01000010.1"/>
</dbReference>
<dbReference type="PANTHER" id="PTHR43736">
    <property type="entry name" value="ADP-RIBOSE PYROPHOSPHATASE"/>
    <property type="match status" value="1"/>
</dbReference>
<dbReference type="SUPFAM" id="SSF46785">
    <property type="entry name" value="Winged helix' DNA-binding domain"/>
    <property type="match status" value="1"/>
</dbReference>
<evidence type="ECO:0000313" key="3">
    <source>
        <dbReference type="Proteomes" id="UP000245489"/>
    </source>
</evidence>
<dbReference type="CDD" id="cd18873">
    <property type="entry name" value="NUDIX_NadM_like"/>
    <property type="match status" value="1"/>
</dbReference>
<comment type="caution">
    <text evidence="2">The sequence shown here is derived from an EMBL/GenBank/DDBJ whole genome shotgun (WGS) entry which is preliminary data.</text>
</comment>
<dbReference type="Gene3D" id="1.10.10.10">
    <property type="entry name" value="Winged helix-like DNA-binding domain superfamily/Winged helix DNA-binding domain"/>
    <property type="match status" value="1"/>
</dbReference>
<dbReference type="InterPro" id="IPR015797">
    <property type="entry name" value="NUDIX_hydrolase-like_dom_sf"/>
</dbReference>
<dbReference type="PANTHER" id="PTHR43736:SF4">
    <property type="entry name" value="SLR1690 PROTEIN"/>
    <property type="match status" value="1"/>
</dbReference>
<dbReference type="EMBL" id="QGGO01000010">
    <property type="protein sequence ID" value="PWK26782.1"/>
    <property type="molecule type" value="Genomic_DNA"/>
</dbReference>
<gene>
    <name evidence="2" type="ORF">LV89_02291</name>
</gene>
<dbReference type="Gene3D" id="3.90.79.10">
    <property type="entry name" value="Nucleoside Triphosphate Pyrophosphohydrolase"/>
    <property type="match status" value="1"/>
</dbReference>
<keyword evidence="3" id="KW-1185">Reference proteome</keyword>
<evidence type="ECO:0000313" key="2">
    <source>
        <dbReference type="EMBL" id="PWK26782.1"/>
    </source>
</evidence>
<feature type="domain" description="Nudix hydrolase" evidence="1">
    <location>
        <begin position="10"/>
        <end position="146"/>
    </location>
</feature>
<dbReference type="InterPro" id="IPR036390">
    <property type="entry name" value="WH_DNA-bd_sf"/>
</dbReference>
<dbReference type="AlphaFoldDB" id="A0A316EAV3"/>
<dbReference type="Proteomes" id="UP000245489">
    <property type="component" value="Unassembled WGS sequence"/>
</dbReference>
<dbReference type="Pfam" id="PF00293">
    <property type="entry name" value="NUDIX"/>
    <property type="match status" value="1"/>
</dbReference>
<accession>A0A316EAV3</accession>
<dbReference type="InterPro" id="IPR036388">
    <property type="entry name" value="WH-like_DNA-bd_sf"/>
</dbReference>
<reference evidence="2 3" key="1">
    <citation type="submission" date="2018-05" db="EMBL/GenBank/DDBJ databases">
        <title>Genomic Encyclopedia of Archaeal and Bacterial Type Strains, Phase II (KMG-II): from individual species to whole genera.</title>
        <authorList>
            <person name="Goeker M."/>
        </authorList>
    </citation>
    <scope>NUCLEOTIDE SEQUENCE [LARGE SCALE GENOMIC DNA]</scope>
    <source>
        <strain evidence="2 3">DSM 22214</strain>
    </source>
</reference>
<proteinExistence type="predicted"/>
<dbReference type="PROSITE" id="PS51462">
    <property type="entry name" value="NUDIX"/>
    <property type="match status" value="1"/>
</dbReference>
<evidence type="ECO:0000259" key="1">
    <source>
        <dbReference type="PROSITE" id="PS51462"/>
    </source>
</evidence>
<organism evidence="2 3">
    <name type="scientific">Arcicella aurantiaca</name>
    <dbReference type="NCBI Taxonomy" id="591202"/>
    <lineage>
        <taxon>Bacteria</taxon>
        <taxon>Pseudomonadati</taxon>
        <taxon>Bacteroidota</taxon>
        <taxon>Cytophagia</taxon>
        <taxon>Cytophagales</taxon>
        <taxon>Flectobacillaceae</taxon>
        <taxon>Arcicella</taxon>
    </lineage>
</organism>
<dbReference type="InterPro" id="IPR054105">
    <property type="entry name" value="WHD_NrtR"/>
</dbReference>
<dbReference type="OrthoDB" id="9786141at2"/>
<dbReference type="SUPFAM" id="SSF55811">
    <property type="entry name" value="Nudix"/>
    <property type="match status" value="1"/>
</dbReference>
<dbReference type="InterPro" id="IPR000086">
    <property type="entry name" value="NUDIX_hydrolase_dom"/>
</dbReference>
<sequence>MKEQFYKYQYPHPAVTVDCIIFGFDGQNLKVMLIQRKSEPFAKMWALPGAFVDENESLESCAERVLQKEGNISGVYLEQLFTFGSPSRDPRERVISVAYMGLVKTADFELIAGNDELQIEWKDILEVGNLAFDHNLILTTAIDRIRGKIRYQPIGFELMNAKFTIPQLQQLYEAILGKSLDRRNFRKKLLSMQILKQLPEKQQNVAHKAASYYEFDRERYDVLMKEGIYLELV</sequence>
<dbReference type="Pfam" id="PF21906">
    <property type="entry name" value="WHD_NrtR"/>
    <property type="match status" value="1"/>
</dbReference>
<name>A0A316EAV3_9BACT</name>